<dbReference type="Proteomes" id="UP000321245">
    <property type="component" value="Unassembled WGS sequence"/>
</dbReference>
<proteinExistence type="predicted"/>
<evidence type="ECO:0000313" key="2">
    <source>
        <dbReference type="Proteomes" id="UP000321245"/>
    </source>
</evidence>
<name>A0A511NK70_9FLAO</name>
<organism evidence="1 2">
    <name type="scientific">Empedobacter brevis NBRC 14943 = ATCC 43319</name>
    <dbReference type="NCBI Taxonomy" id="1218108"/>
    <lineage>
        <taxon>Bacteria</taxon>
        <taxon>Pseudomonadati</taxon>
        <taxon>Bacteroidota</taxon>
        <taxon>Flavobacteriia</taxon>
        <taxon>Flavobacteriales</taxon>
        <taxon>Weeksellaceae</taxon>
        <taxon>Empedobacter</taxon>
    </lineage>
</organism>
<reference evidence="1 2" key="1">
    <citation type="submission" date="2019-07" db="EMBL/GenBank/DDBJ databases">
        <title>Whole genome shotgun sequence of Empedobacter brevis NBRC 14943.</title>
        <authorList>
            <person name="Hosoyama A."/>
            <person name="Uohara A."/>
            <person name="Ohji S."/>
            <person name="Ichikawa N."/>
        </authorList>
    </citation>
    <scope>NUCLEOTIDE SEQUENCE [LARGE SCALE GENOMIC DNA]</scope>
    <source>
        <strain evidence="1 2">NBRC 14943</strain>
    </source>
</reference>
<dbReference type="STRING" id="1218108.GCA_000382425_01241"/>
<accession>A0A511NK70</accession>
<dbReference type="AlphaFoldDB" id="A0A511NK70"/>
<dbReference type="Gene3D" id="3.40.50.300">
    <property type="entry name" value="P-loop containing nucleotide triphosphate hydrolases"/>
    <property type="match status" value="1"/>
</dbReference>
<dbReference type="InterPro" id="IPR027417">
    <property type="entry name" value="P-loop_NTPase"/>
</dbReference>
<evidence type="ECO:0000313" key="1">
    <source>
        <dbReference type="EMBL" id="GEM53087.1"/>
    </source>
</evidence>
<sequence>MREYPTKERISIIEYALSKYAGRIGLVIIDGIRDLVYDINNATEATEITGKLMKWSQELNIHIHTVLHLNKGDDNTRGHLGTELNNKAESILQVTKSDLDANYSTVAPKFIRDIEFEPFTFYIDDGLPVLDENFDLSGTASRKGFDYQELSKENHREVLQEMFNDSEITCSYDDFVRRLKDAYLAKGFNFGINKAKQLKTFLENKRMVIKNDKTYRFNPEFYY</sequence>
<comment type="caution">
    <text evidence="1">The sequence shown here is derived from an EMBL/GenBank/DDBJ whole genome shotgun (WGS) entry which is preliminary data.</text>
</comment>
<gene>
    <name evidence="1" type="ORF">EB1_28770</name>
</gene>
<protein>
    <recommendedName>
        <fullName evidence="3">Mobilization protein</fullName>
    </recommendedName>
</protein>
<evidence type="ECO:0008006" key="3">
    <source>
        <dbReference type="Google" id="ProtNLM"/>
    </source>
</evidence>
<keyword evidence="2" id="KW-1185">Reference proteome</keyword>
<dbReference type="EMBL" id="BJXC01000023">
    <property type="protein sequence ID" value="GEM53087.1"/>
    <property type="molecule type" value="Genomic_DNA"/>
</dbReference>